<evidence type="ECO:0000313" key="2">
    <source>
        <dbReference type="Proteomes" id="UP001516023"/>
    </source>
</evidence>
<proteinExistence type="predicted"/>
<organism evidence="1 2">
    <name type="scientific">Cyclotella cryptica</name>
    <dbReference type="NCBI Taxonomy" id="29204"/>
    <lineage>
        <taxon>Eukaryota</taxon>
        <taxon>Sar</taxon>
        <taxon>Stramenopiles</taxon>
        <taxon>Ochrophyta</taxon>
        <taxon>Bacillariophyta</taxon>
        <taxon>Coscinodiscophyceae</taxon>
        <taxon>Thalassiosirophycidae</taxon>
        <taxon>Stephanodiscales</taxon>
        <taxon>Stephanodiscaceae</taxon>
        <taxon>Cyclotella</taxon>
    </lineage>
</organism>
<keyword evidence="2" id="KW-1185">Reference proteome</keyword>
<gene>
    <name evidence="1" type="ORF">HJC23_012854</name>
</gene>
<comment type="caution">
    <text evidence="1">The sequence shown here is derived from an EMBL/GenBank/DDBJ whole genome shotgun (WGS) entry which is preliminary data.</text>
</comment>
<reference evidence="1 2" key="1">
    <citation type="journal article" date="2020" name="G3 (Bethesda)">
        <title>Improved Reference Genome for Cyclotella cryptica CCMP332, a Model for Cell Wall Morphogenesis, Salinity Adaptation, and Lipid Production in Diatoms (Bacillariophyta).</title>
        <authorList>
            <person name="Roberts W.R."/>
            <person name="Downey K.M."/>
            <person name="Ruck E.C."/>
            <person name="Traller J.C."/>
            <person name="Alverson A.J."/>
        </authorList>
    </citation>
    <scope>NUCLEOTIDE SEQUENCE [LARGE SCALE GENOMIC DNA]</scope>
    <source>
        <strain evidence="1 2">CCMP332</strain>
    </source>
</reference>
<sequence length="140" mass="15943">MVHCLLLAIGHRRSHDMGGLSSTYNLFHSFWNDNLGIPEMTIHYERMTSKKDVSAAIQSVLTFLVENDLGYDIDYMTTLLDKRLEQVMEMVKEPEYEQGTVLARICGTKAAKIVHTETRENAEALGYVFDDKTGHWSLST</sequence>
<dbReference type="Proteomes" id="UP001516023">
    <property type="component" value="Unassembled WGS sequence"/>
</dbReference>
<accession>A0ABD3Q295</accession>
<dbReference type="AlphaFoldDB" id="A0ABD3Q295"/>
<protein>
    <submittedName>
        <fullName evidence="1">Uncharacterized protein</fullName>
    </submittedName>
</protein>
<name>A0ABD3Q295_9STRA</name>
<dbReference type="EMBL" id="JABMIG020000083">
    <property type="protein sequence ID" value="KAL3794147.1"/>
    <property type="molecule type" value="Genomic_DNA"/>
</dbReference>
<evidence type="ECO:0000313" key="1">
    <source>
        <dbReference type="EMBL" id="KAL3794147.1"/>
    </source>
</evidence>